<feature type="compositionally biased region" description="Basic and acidic residues" evidence="1">
    <location>
        <begin position="18"/>
        <end position="27"/>
    </location>
</feature>
<reference evidence="2" key="3">
    <citation type="submission" date="2025-08" db="UniProtKB">
        <authorList>
            <consortium name="Ensembl"/>
        </authorList>
    </citation>
    <scope>IDENTIFICATION</scope>
</reference>
<keyword evidence="3" id="KW-1185">Reference proteome</keyword>
<reference evidence="3" key="1">
    <citation type="journal article" date="2014" name="PLoS ONE">
        <title>The genome and linkage map of the northern pike (Esox lucius): conserved synteny revealed between the salmonid sister group and the Neoteleostei.</title>
        <authorList>
            <person name="Rondeau E.B."/>
            <person name="Minkley D.R."/>
            <person name="Leong J.S."/>
            <person name="Messmer A.M."/>
            <person name="Jantzen J.R."/>
            <person name="von Schalburg K.R."/>
            <person name="Lemon C."/>
            <person name="Bird N.H."/>
            <person name="Koop B.F."/>
        </authorList>
    </citation>
    <scope>NUCLEOTIDE SEQUENCE</scope>
</reference>
<dbReference type="Proteomes" id="UP000265140">
    <property type="component" value="Chromosome 9"/>
</dbReference>
<evidence type="ECO:0000256" key="1">
    <source>
        <dbReference type="SAM" id="MobiDB-lite"/>
    </source>
</evidence>
<organism evidence="2 3">
    <name type="scientific">Esox lucius</name>
    <name type="common">Northern pike</name>
    <dbReference type="NCBI Taxonomy" id="8010"/>
    <lineage>
        <taxon>Eukaryota</taxon>
        <taxon>Metazoa</taxon>
        <taxon>Chordata</taxon>
        <taxon>Craniata</taxon>
        <taxon>Vertebrata</taxon>
        <taxon>Euteleostomi</taxon>
        <taxon>Actinopterygii</taxon>
        <taxon>Neopterygii</taxon>
        <taxon>Teleostei</taxon>
        <taxon>Protacanthopterygii</taxon>
        <taxon>Esociformes</taxon>
        <taxon>Esocidae</taxon>
        <taxon>Esox</taxon>
    </lineage>
</organism>
<feature type="region of interest" description="Disordered" evidence="1">
    <location>
        <begin position="1"/>
        <end position="36"/>
    </location>
</feature>
<evidence type="ECO:0000313" key="2">
    <source>
        <dbReference type="Ensembl" id="ENSELUP00000050845.1"/>
    </source>
</evidence>
<sequence>MCNRSKAGGGNNLAQGEDEGKGPKEQGGHSSTSVSAAWRLSCPSSRAASTNALLSSRLQRLRSHTASLWAQQRPGSYVSLAPLCLSLSISFALRFTSRERRAGGERKMGSERDKE</sequence>
<reference evidence="2" key="2">
    <citation type="submission" date="2020-02" db="EMBL/GenBank/DDBJ databases">
        <title>Esox lucius (northern pike) genome, fEsoLuc1, primary haplotype.</title>
        <authorList>
            <person name="Myers G."/>
            <person name="Karagic N."/>
            <person name="Meyer A."/>
            <person name="Pippel M."/>
            <person name="Reichard M."/>
            <person name="Winkler S."/>
            <person name="Tracey A."/>
            <person name="Sims Y."/>
            <person name="Howe K."/>
            <person name="Rhie A."/>
            <person name="Formenti G."/>
            <person name="Durbin R."/>
            <person name="Fedrigo O."/>
            <person name="Jarvis E.D."/>
        </authorList>
    </citation>
    <scope>NUCLEOTIDE SEQUENCE [LARGE SCALE GENOMIC DNA]</scope>
</reference>
<proteinExistence type="predicted"/>
<accession>A0A6Q2XCC9</accession>
<name>A0A6Q2XCC9_ESOLU</name>
<evidence type="ECO:0000313" key="3">
    <source>
        <dbReference type="Proteomes" id="UP000265140"/>
    </source>
</evidence>
<dbReference type="InParanoid" id="A0A6Q2XCC9"/>
<reference evidence="2" key="4">
    <citation type="submission" date="2025-09" db="UniProtKB">
        <authorList>
            <consortium name="Ensembl"/>
        </authorList>
    </citation>
    <scope>IDENTIFICATION</scope>
</reference>
<dbReference type="AlphaFoldDB" id="A0A6Q2XCC9"/>
<protein>
    <submittedName>
        <fullName evidence="2">Uncharacterized protein</fullName>
    </submittedName>
</protein>
<dbReference type="Ensembl" id="ENSELUT00000050370.2">
    <property type="protein sequence ID" value="ENSELUP00000050845.1"/>
    <property type="gene ID" value="ENSELUG00000029821.2"/>
</dbReference>